<organism evidence="1 2">
    <name type="scientific">Sphingobacterium kitahiroshimense</name>
    <dbReference type="NCBI Taxonomy" id="470446"/>
    <lineage>
        <taxon>Bacteria</taxon>
        <taxon>Pseudomonadati</taxon>
        <taxon>Bacteroidota</taxon>
        <taxon>Sphingobacteriia</taxon>
        <taxon>Sphingobacteriales</taxon>
        <taxon>Sphingobacteriaceae</taxon>
        <taxon>Sphingobacterium</taxon>
    </lineage>
</organism>
<name>A0ABV0BPH9_9SPHI</name>
<dbReference type="Proteomes" id="UP001409291">
    <property type="component" value="Unassembled WGS sequence"/>
</dbReference>
<accession>A0ABV0BPH9</accession>
<proteinExistence type="predicted"/>
<sequence length="158" mass="18923">MKKLEVVYKYYETNFNNIYLVNRYYVSQQDTTDIEKYFLSVQNDTTYIGLQLRDSLFFLPYLLRKSNDYTVFDLNVFSRSDEIILNSSGKLRKVQEQQGLDIYQGFDFGNVYNENITLAFDEGYIVKSTRTKYFQFETDTTFTEKSSKIKIKNLKYFK</sequence>
<protein>
    <submittedName>
        <fullName evidence="1">Uncharacterized protein</fullName>
    </submittedName>
</protein>
<keyword evidence="2" id="KW-1185">Reference proteome</keyword>
<comment type="caution">
    <text evidence="1">The sequence shown here is derived from an EMBL/GenBank/DDBJ whole genome shotgun (WGS) entry which is preliminary data.</text>
</comment>
<dbReference type="EMBL" id="JBDJNQ010000001">
    <property type="protein sequence ID" value="MEN5376345.1"/>
    <property type="molecule type" value="Genomic_DNA"/>
</dbReference>
<evidence type="ECO:0000313" key="1">
    <source>
        <dbReference type="EMBL" id="MEN5376345.1"/>
    </source>
</evidence>
<dbReference type="RefSeq" id="WP_346580628.1">
    <property type="nucleotide sequence ID" value="NZ_JBDJLH010000001.1"/>
</dbReference>
<reference evidence="1 2" key="1">
    <citation type="submission" date="2024-04" db="EMBL/GenBank/DDBJ databases">
        <title>WGS of bacteria from Torrens River.</title>
        <authorList>
            <person name="Wyrsch E.R."/>
            <person name="Drigo B."/>
        </authorList>
    </citation>
    <scope>NUCLEOTIDE SEQUENCE [LARGE SCALE GENOMIC DNA]</scope>
    <source>
        <strain evidence="1 2">TWI391</strain>
    </source>
</reference>
<evidence type="ECO:0000313" key="2">
    <source>
        <dbReference type="Proteomes" id="UP001409291"/>
    </source>
</evidence>
<gene>
    <name evidence="1" type="ORF">ABE541_03640</name>
</gene>